<dbReference type="Proteomes" id="UP000316476">
    <property type="component" value="Unassembled WGS sequence"/>
</dbReference>
<accession>A0A5C6FQU5</accession>
<evidence type="ECO:0000313" key="2">
    <source>
        <dbReference type="EMBL" id="TWU62863.1"/>
    </source>
</evidence>
<evidence type="ECO:0000256" key="1">
    <source>
        <dbReference type="SAM" id="Phobius"/>
    </source>
</evidence>
<dbReference type="EMBL" id="SJPZ01000002">
    <property type="protein sequence ID" value="TWU62863.1"/>
    <property type="molecule type" value="Genomic_DNA"/>
</dbReference>
<gene>
    <name evidence="2" type="ORF">V7x_46000</name>
</gene>
<name>A0A5C6FQU5_9PLAN</name>
<comment type="caution">
    <text evidence="2">The sequence shown here is derived from an EMBL/GenBank/DDBJ whole genome shotgun (WGS) entry which is preliminary data.</text>
</comment>
<keyword evidence="1" id="KW-0812">Transmembrane</keyword>
<keyword evidence="1" id="KW-0472">Membrane</keyword>
<sequence length="69" mass="7476">MGILASMFAQESSSAFNTSTVLWAVGVAIAVGLLAASANRRQTSLVEILRDFVKRNMPDDDQTTDETKE</sequence>
<feature type="transmembrane region" description="Helical" evidence="1">
    <location>
        <begin position="20"/>
        <end position="38"/>
    </location>
</feature>
<protein>
    <submittedName>
        <fullName evidence="2">Uncharacterized protein</fullName>
    </submittedName>
</protein>
<evidence type="ECO:0000313" key="3">
    <source>
        <dbReference type="Proteomes" id="UP000316476"/>
    </source>
</evidence>
<proteinExistence type="predicted"/>
<reference evidence="2 3" key="1">
    <citation type="submission" date="2019-02" db="EMBL/GenBank/DDBJ databases">
        <title>Deep-cultivation of Planctomycetes and their phenomic and genomic characterization uncovers novel biology.</title>
        <authorList>
            <person name="Wiegand S."/>
            <person name="Jogler M."/>
            <person name="Boedeker C."/>
            <person name="Pinto D."/>
            <person name="Vollmers J."/>
            <person name="Rivas-Marin E."/>
            <person name="Kohn T."/>
            <person name="Peeters S.H."/>
            <person name="Heuer A."/>
            <person name="Rast P."/>
            <person name="Oberbeckmann S."/>
            <person name="Bunk B."/>
            <person name="Jeske O."/>
            <person name="Meyerdierks A."/>
            <person name="Storesund J.E."/>
            <person name="Kallscheuer N."/>
            <person name="Luecker S."/>
            <person name="Lage O.M."/>
            <person name="Pohl T."/>
            <person name="Merkel B.J."/>
            <person name="Hornburger P."/>
            <person name="Mueller R.-W."/>
            <person name="Bruemmer F."/>
            <person name="Labrenz M."/>
            <person name="Spormann A.M."/>
            <person name="Op Den Camp H."/>
            <person name="Overmann J."/>
            <person name="Amann R."/>
            <person name="Jetten M.S.M."/>
            <person name="Mascher T."/>
            <person name="Medema M.H."/>
            <person name="Devos D.P."/>
            <person name="Kaster A.-K."/>
            <person name="Ovreas L."/>
            <person name="Rohde M."/>
            <person name="Galperin M.Y."/>
            <person name="Jogler C."/>
        </authorList>
    </citation>
    <scope>NUCLEOTIDE SEQUENCE [LARGE SCALE GENOMIC DNA]</scope>
    <source>
        <strain evidence="2 3">V7</strain>
    </source>
</reference>
<dbReference type="AlphaFoldDB" id="A0A5C6FQU5"/>
<keyword evidence="1" id="KW-1133">Transmembrane helix</keyword>
<organism evidence="2 3">
    <name type="scientific">Crateriforma conspicua</name>
    <dbReference type="NCBI Taxonomy" id="2527996"/>
    <lineage>
        <taxon>Bacteria</taxon>
        <taxon>Pseudomonadati</taxon>
        <taxon>Planctomycetota</taxon>
        <taxon>Planctomycetia</taxon>
        <taxon>Planctomycetales</taxon>
        <taxon>Planctomycetaceae</taxon>
        <taxon>Crateriforma</taxon>
    </lineage>
</organism>